<evidence type="ECO:0000256" key="1">
    <source>
        <dbReference type="SAM" id="MobiDB-lite"/>
    </source>
</evidence>
<sequence>MLKQGLLQRGEKDCIFFNYDLSEEFKCTKVYNNNSTLGSPNKPLTRSRRSTQISCSSNEELPNTLEKLYKYALPISEKKKKDLIKMCKDDIFPEELHGWINSLKTTENLLYRVPDVAVEDVSDDEEEVLL</sequence>
<comment type="caution">
    <text evidence="2">The sequence shown here is derived from an EMBL/GenBank/DDBJ whole genome shotgun (WGS) entry which is preliminary data.</text>
</comment>
<proteinExistence type="predicted"/>
<dbReference type="Proteomes" id="UP001162156">
    <property type="component" value="Unassembled WGS sequence"/>
</dbReference>
<accession>A0AAV8X0R8</accession>
<name>A0AAV8X0R8_9CUCU</name>
<gene>
    <name evidence="2" type="ORF">NQ314_014812</name>
</gene>
<evidence type="ECO:0000313" key="3">
    <source>
        <dbReference type="Proteomes" id="UP001162156"/>
    </source>
</evidence>
<feature type="region of interest" description="Disordered" evidence="1">
    <location>
        <begin position="37"/>
        <end position="56"/>
    </location>
</feature>
<reference evidence="2" key="1">
    <citation type="journal article" date="2023" name="Insect Mol. Biol.">
        <title>Genome sequencing provides insights into the evolution of gene families encoding plant cell wall-degrading enzymes in longhorned beetles.</title>
        <authorList>
            <person name="Shin N.R."/>
            <person name="Okamura Y."/>
            <person name="Kirsch R."/>
            <person name="Pauchet Y."/>
        </authorList>
    </citation>
    <scope>NUCLEOTIDE SEQUENCE</scope>
    <source>
        <strain evidence="2">RBIC_L_NR</strain>
    </source>
</reference>
<organism evidence="2 3">
    <name type="scientific">Rhamnusium bicolor</name>
    <dbReference type="NCBI Taxonomy" id="1586634"/>
    <lineage>
        <taxon>Eukaryota</taxon>
        <taxon>Metazoa</taxon>
        <taxon>Ecdysozoa</taxon>
        <taxon>Arthropoda</taxon>
        <taxon>Hexapoda</taxon>
        <taxon>Insecta</taxon>
        <taxon>Pterygota</taxon>
        <taxon>Neoptera</taxon>
        <taxon>Endopterygota</taxon>
        <taxon>Coleoptera</taxon>
        <taxon>Polyphaga</taxon>
        <taxon>Cucujiformia</taxon>
        <taxon>Chrysomeloidea</taxon>
        <taxon>Cerambycidae</taxon>
        <taxon>Lepturinae</taxon>
        <taxon>Rhagiini</taxon>
        <taxon>Rhamnusium</taxon>
    </lineage>
</organism>
<keyword evidence="3" id="KW-1185">Reference proteome</keyword>
<protein>
    <submittedName>
        <fullName evidence="2">Uncharacterized protein</fullName>
    </submittedName>
</protein>
<dbReference type="AlphaFoldDB" id="A0AAV8X0R8"/>
<evidence type="ECO:0000313" key="2">
    <source>
        <dbReference type="EMBL" id="KAJ8932237.1"/>
    </source>
</evidence>
<dbReference type="EMBL" id="JANEYF010004078">
    <property type="protein sequence ID" value="KAJ8932237.1"/>
    <property type="molecule type" value="Genomic_DNA"/>
</dbReference>